<dbReference type="AlphaFoldDB" id="X1CTS7"/>
<reference evidence="1" key="1">
    <citation type="journal article" date="2014" name="Front. Microbiol.">
        <title>High frequency of phylogenetically diverse reductive dehalogenase-homologous genes in deep subseafloor sedimentary metagenomes.</title>
        <authorList>
            <person name="Kawai M."/>
            <person name="Futagami T."/>
            <person name="Toyoda A."/>
            <person name="Takaki Y."/>
            <person name="Nishi S."/>
            <person name="Hori S."/>
            <person name="Arai W."/>
            <person name="Tsubouchi T."/>
            <person name="Morono Y."/>
            <person name="Uchiyama I."/>
            <person name="Ito T."/>
            <person name="Fujiyama A."/>
            <person name="Inagaki F."/>
            <person name="Takami H."/>
        </authorList>
    </citation>
    <scope>NUCLEOTIDE SEQUENCE</scope>
    <source>
        <strain evidence="1">Expedition CK06-06</strain>
    </source>
</reference>
<comment type="caution">
    <text evidence="1">The sequence shown here is derived from an EMBL/GenBank/DDBJ whole genome shotgun (WGS) entry which is preliminary data.</text>
</comment>
<dbReference type="EMBL" id="BART01029041">
    <property type="protein sequence ID" value="GAG96377.1"/>
    <property type="molecule type" value="Genomic_DNA"/>
</dbReference>
<proteinExistence type="predicted"/>
<organism evidence="1">
    <name type="scientific">marine sediment metagenome</name>
    <dbReference type="NCBI Taxonomy" id="412755"/>
    <lineage>
        <taxon>unclassified sequences</taxon>
        <taxon>metagenomes</taxon>
        <taxon>ecological metagenomes</taxon>
    </lineage>
</organism>
<evidence type="ECO:0000313" key="1">
    <source>
        <dbReference type="EMBL" id="GAG96377.1"/>
    </source>
</evidence>
<feature type="non-terminal residue" evidence="1">
    <location>
        <position position="1"/>
    </location>
</feature>
<protein>
    <submittedName>
        <fullName evidence="1">Uncharacterized protein</fullName>
    </submittedName>
</protein>
<gene>
    <name evidence="1" type="ORF">S01H4_51054</name>
</gene>
<accession>X1CTS7</accession>
<name>X1CTS7_9ZZZZ</name>
<sequence>LELRIAALLTSMAGEDTIRLEQWNKAQEITEICQSGLVNLYAQLIDAGTGRLDAKEQRSKKERIHQKIVKKAGVTAAQLHTSSKTFVDRDEVDNILEDLNTDGIVYTELGRGNAIKYYDMEYEHED</sequence>